<accession>A0A5B8MUI4</accession>
<dbReference type="OrthoDB" id="420380at2759"/>
<evidence type="ECO:0000256" key="8">
    <source>
        <dbReference type="SAM" id="Phobius"/>
    </source>
</evidence>
<dbReference type="GO" id="GO:0031418">
    <property type="term" value="F:L-ascorbic acid binding"/>
    <property type="evidence" value="ECO:0007669"/>
    <property type="project" value="InterPro"/>
</dbReference>
<evidence type="ECO:0000256" key="7">
    <source>
        <dbReference type="ARBA" id="ARBA00049169"/>
    </source>
</evidence>
<dbReference type="InterPro" id="IPR005123">
    <property type="entry name" value="Oxoglu/Fe-dep_dioxygenase_dom"/>
</dbReference>
<keyword evidence="5" id="KW-0560">Oxidoreductase</keyword>
<dbReference type="GO" id="GO:0005506">
    <property type="term" value="F:iron ion binding"/>
    <property type="evidence" value="ECO:0007669"/>
    <property type="project" value="InterPro"/>
</dbReference>
<gene>
    <name evidence="10" type="ORF">A3770_09p56300</name>
</gene>
<dbReference type="EMBL" id="CP031042">
    <property type="protein sequence ID" value="QDZ23112.1"/>
    <property type="molecule type" value="Genomic_DNA"/>
</dbReference>
<dbReference type="PANTHER" id="PTHR10869">
    <property type="entry name" value="PROLYL 4-HYDROXYLASE ALPHA SUBUNIT"/>
    <property type="match status" value="1"/>
</dbReference>
<keyword evidence="8" id="KW-0812">Transmembrane</keyword>
<dbReference type="SMART" id="SM00702">
    <property type="entry name" value="P4Hc"/>
    <property type="match status" value="1"/>
</dbReference>
<dbReference type="Proteomes" id="UP000316726">
    <property type="component" value="Chromosome 9"/>
</dbReference>
<keyword evidence="6" id="KW-0408">Iron</keyword>
<keyword evidence="4" id="KW-0223">Dioxygenase</keyword>
<evidence type="ECO:0000256" key="4">
    <source>
        <dbReference type="ARBA" id="ARBA00022964"/>
    </source>
</evidence>
<evidence type="ECO:0000259" key="9">
    <source>
        <dbReference type="PROSITE" id="PS51471"/>
    </source>
</evidence>
<dbReference type="AlphaFoldDB" id="A0A5B8MUI4"/>
<keyword evidence="3" id="KW-0479">Metal-binding</keyword>
<comment type="cofactor">
    <cofactor evidence="1">
        <name>L-ascorbate</name>
        <dbReference type="ChEBI" id="CHEBI:38290"/>
    </cofactor>
</comment>
<sequence>MDTSPSDASFLPALVPYVFTVIVIAAVLRCLQAASFSKRTRRYALALMCLGVVYLHLFPGTPPIPPDRHYFTKEMEVRYSEPEANATTTTWIETVSWEPRAFVIHNLLTPEECEHIIELGRKDVQPSLTVGGQNQTGYRTSSGSFLMRYGLSRTLAAVVERVSLLLGTPPFNGERVQLLHYEVGQYYLPHTDYFFYEGTEPTNTRVVTALLYLSDVDDGGETNFPLGRPTKEYKERNAEYLSRPTTCHGVQKDLVETAEVGDLSNLQGGKRARVRPKKGNAIVFWDAHPGFVRSDPSSLHEGCSVAQGDKWSATFWICQDLISPYEVLYELANAKDRGFIP</sequence>
<dbReference type="InterPro" id="IPR044862">
    <property type="entry name" value="Pro_4_hyd_alph_FE2OG_OXY"/>
</dbReference>
<comment type="subcellular location">
    <subcellularLocation>
        <location evidence="2">Endoplasmic reticulum membrane</location>
        <topology evidence="2">Single-pass type II membrane protein</topology>
    </subcellularLocation>
</comment>
<keyword evidence="11" id="KW-1185">Reference proteome</keyword>
<organism evidence="10 11">
    <name type="scientific">Chloropicon primus</name>
    <dbReference type="NCBI Taxonomy" id="1764295"/>
    <lineage>
        <taxon>Eukaryota</taxon>
        <taxon>Viridiplantae</taxon>
        <taxon>Chlorophyta</taxon>
        <taxon>Chloropicophyceae</taxon>
        <taxon>Chloropicales</taxon>
        <taxon>Chloropicaceae</taxon>
        <taxon>Chloropicon</taxon>
    </lineage>
</organism>
<dbReference type="InterPro" id="IPR006620">
    <property type="entry name" value="Pro_4_hyd_alph"/>
</dbReference>
<evidence type="ECO:0000256" key="6">
    <source>
        <dbReference type="ARBA" id="ARBA00023004"/>
    </source>
</evidence>
<dbReference type="PROSITE" id="PS51471">
    <property type="entry name" value="FE2OG_OXY"/>
    <property type="match status" value="1"/>
</dbReference>
<dbReference type="GO" id="GO:0004656">
    <property type="term" value="F:procollagen-proline 4-dioxygenase activity"/>
    <property type="evidence" value="ECO:0007669"/>
    <property type="project" value="UniProtKB-EC"/>
</dbReference>
<comment type="catalytic activity">
    <reaction evidence="7">
        <text>L-prolyl-[collagen] + 2-oxoglutarate + O2 = trans-4-hydroxy-L-prolyl-[collagen] + succinate + CO2</text>
        <dbReference type="Rhea" id="RHEA:18945"/>
        <dbReference type="Rhea" id="RHEA-COMP:11676"/>
        <dbReference type="Rhea" id="RHEA-COMP:11680"/>
        <dbReference type="ChEBI" id="CHEBI:15379"/>
        <dbReference type="ChEBI" id="CHEBI:16526"/>
        <dbReference type="ChEBI" id="CHEBI:16810"/>
        <dbReference type="ChEBI" id="CHEBI:30031"/>
        <dbReference type="ChEBI" id="CHEBI:50342"/>
        <dbReference type="ChEBI" id="CHEBI:61965"/>
        <dbReference type="EC" id="1.14.11.2"/>
    </reaction>
</comment>
<name>A0A5B8MUI4_9CHLO</name>
<evidence type="ECO:0000256" key="3">
    <source>
        <dbReference type="ARBA" id="ARBA00022723"/>
    </source>
</evidence>
<dbReference type="GO" id="GO:0005789">
    <property type="term" value="C:endoplasmic reticulum membrane"/>
    <property type="evidence" value="ECO:0007669"/>
    <property type="project" value="UniProtKB-SubCell"/>
</dbReference>
<evidence type="ECO:0000256" key="2">
    <source>
        <dbReference type="ARBA" id="ARBA00004648"/>
    </source>
</evidence>
<dbReference type="Gene3D" id="2.60.120.620">
    <property type="entry name" value="q2cbj1_9rhob like domain"/>
    <property type="match status" value="1"/>
</dbReference>
<dbReference type="PANTHER" id="PTHR10869:SF123">
    <property type="entry name" value="PROLYL 4-HYDROXYLASE 10-RELATED"/>
    <property type="match status" value="1"/>
</dbReference>
<proteinExistence type="predicted"/>
<evidence type="ECO:0000256" key="5">
    <source>
        <dbReference type="ARBA" id="ARBA00023002"/>
    </source>
</evidence>
<dbReference type="Pfam" id="PF13640">
    <property type="entry name" value="2OG-FeII_Oxy_3"/>
    <property type="match status" value="1"/>
</dbReference>
<evidence type="ECO:0000256" key="1">
    <source>
        <dbReference type="ARBA" id="ARBA00001961"/>
    </source>
</evidence>
<feature type="transmembrane region" description="Helical" evidence="8">
    <location>
        <begin position="43"/>
        <end position="59"/>
    </location>
</feature>
<evidence type="ECO:0000313" key="11">
    <source>
        <dbReference type="Proteomes" id="UP000316726"/>
    </source>
</evidence>
<feature type="transmembrane region" description="Helical" evidence="8">
    <location>
        <begin position="14"/>
        <end position="31"/>
    </location>
</feature>
<dbReference type="InterPro" id="IPR045054">
    <property type="entry name" value="P4HA-like"/>
</dbReference>
<keyword evidence="8" id="KW-0472">Membrane</keyword>
<reference evidence="10 11" key="1">
    <citation type="submission" date="2018-07" db="EMBL/GenBank/DDBJ databases">
        <title>The complete nuclear genome of the prasinophyte Chloropicon primus (CCMP1205).</title>
        <authorList>
            <person name="Pombert J.-F."/>
            <person name="Otis C."/>
            <person name="Turmel M."/>
            <person name="Lemieux C."/>
        </authorList>
    </citation>
    <scope>NUCLEOTIDE SEQUENCE [LARGE SCALE GENOMIC DNA]</scope>
    <source>
        <strain evidence="10 11">CCMP1205</strain>
    </source>
</reference>
<dbReference type="STRING" id="1764295.A0A5B8MUI4"/>
<evidence type="ECO:0000313" key="10">
    <source>
        <dbReference type="EMBL" id="QDZ23112.1"/>
    </source>
</evidence>
<keyword evidence="8" id="KW-1133">Transmembrane helix</keyword>
<feature type="domain" description="Fe2OG dioxygenase" evidence="9">
    <location>
        <begin position="172"/>
        <end position="319"/>
    </location>
</feature>
<protein>
    <submittedName>
        <fullName evidence="10">Prolyl 4-hydroxylase</fullName>
    </submittedName>
</protein>